<name>A0A098EP05_9BACL</name>
<dbReference type="InterPro" id="IPR009988">
    <property type="entry name" value="DUF1510"/>
</dbReference>
<keyword evidence="2" id="KW-1133">Transmembrane helix</keyword>
<evidence type="ECO:0000256" key="1">
    <source>
        <dbReference type="SAM" id="MobiDB-lite"/>
    </source>
</evidence>
<keyword evidence="5" id="KW-1185">Reference proteome</keyword>
<feature type="transmembrane region" description="Helical" evidence="2">
    <location>
        <begin position="21"/>
        <end position="42"/>
    </location>
</feature>
<accession>A0A098EP05</accession>
<evidence type="ECO:0000313" key="4">
    <source>
        <dbReference type="EMBL" id="CEG23031.1"/>
    </source>
</evidence>
<keyword evidence="2" id="KW-0472">Membrane</keyword>
<sequence length="245" mass="26859">MSNEQKPYPSRLKKKNRSNSILNMMIGLVFTLILITGAFIFLDNGEENAAEPEQVEIASDTEQQTSEEDTSAAENEATTEETTDTDTAVETEESTEEAAEDTEAETADENAAAEEDSAEEAEEGKVTVGGKITREESNDPIVEETVINTSWEPVGTSQSGNHVSVYEKGSVDWNEKIQAISYATGLGEDNMYIMMVKNGGGPQKSIGVVQSKDQSQKYRVHLEWVDSEGWKPVKMDVLKTLDGAY</sequence>
<evidence type="ECO:0000259" key="3">
    <source>
        <dbReference type="Pfam" id="PF07423"/>
    </source>
</evidence>
<gene>
    <name evidence="4" type="ORF">BN1080_01970</name>
</gene>
<dbReference type="EMBL" id="CCXS01000001">
    <property type="protein sequence ID" value="CEG23031.1"/>
    <property type="molecule type" value="Genomic_DNA"/>
</dbReference>
<dbReference type="AlphaFoldDB" id="A0A098EP05"/>
<dbReference type="STRING" id="1499687.BN1080_01970"/>
<reference evidence="4 5" key="1">
    <citation type="submission" date="2014-09" db="EMBL/GenBank/DDBJ databases">
        <authorList>
            <person name="Urmite Genomes Urmite Genomes"/>
        </authorList>
    </citation>
    <scope>NUCLEOTIDE SEQUENCE [LARGE SCALE GENOMIC DNA]</scope>
    <source>
        <strain evidence="4 5">ES2</strain>
    </source>
</reference>
<organism evidence="4 5">
    <name type="scientific">Planococcus massiliensis</name>
    <dbReference type="NCBI Taxonomy" id="1499687"/>
    <lineage>
        <taxon>Bacteria</taxon>
        <taxon>Bacillati</taxon>
        <taxon>Bacillota</taxon>
        <taxon>Bacilli</taxon>
        <taxon>Bacillales</taxon>
        <taxon>Caryophanaceae</taxon>
        <taxon>Planococcus</taxon>
    </lineage>
</organism>
<feature type="region of interest" description="Disordered" evidence="1">
    <location>
        <begin position="51"/>
        <end position="138"/>
    </location>
</feature>
<dbReference type="Proteomes" id="UP000043699">
    <property type="component" value="Unassembled WGS sequence"/>
</dbReference>
<protein>
    <recommendedName>
        <fullName evidence="3">DUF1510 domain-containing protein</fullName>
    </recommendedName>
</protein>
<evidence type="ECO:0000256" key="2">
    <source>
        <dbReference type="SAM" id="Phobius"/>
    </source>
</evidence>
<feature type="domain" description="DUF1510" evidence="3">
    <location>
        <begin position="147"/>
        <end position="238"/>
    </location>
</feature>
<dbReference type="OrthoDB" id="2168558at2"/>
<keyword evidence="2" id="KW-0812">Transmembrane</keyword>
<dbReference type="RefSeq" id="WP_052651825.1">
    <property type="nucleotide sequence ID" value="NZ_CCXS01000001.1"/>
</dbReference>
<evidence type="ECO:0000313" key="5">
    <source>
        <dbReference type="Proteomes" id="UP000043699"/>
    </source>
</evidence>
<proteinExistence type="predicted"/>
<feature type="compositionally biased region" description="Acidic residues" evidence="1">
    <location>
        <begin position="65"/>
        <end position="122"/>
    </location>
</feature>
<dbReference type="Pfam" id="PF07423">
    <property type="entry name" value="DUF1510"/>
    <property type="match status" value="1"/>
</dbReference>